<reference evidence="2" key="1">
    <citation type="journal article" date="2013" name="Science">
        <title>The Amborella genome and the evolution of flowering plants.</title>
        <authorList>
            <consortium name="Amborella Genome Project"/>
        </authorList>
    </citation>
    <scope>NUCLEOTIDE SEQUENCE [LARGE SCALE GENOMIC DNA]</scope>
</reference>
<sequence>IDGRGRERAGICFKSTRVAIRVAIFHLKGCEIPLLAIHKSDLESRIPPLYFHHQIPGLRVTPEIRQHLLVQIDAGLDSPLLLFQPLNPISLKV</sequence>
<proteinExistence type="predicted"/>
<dbReference type="AlphaFoldDB" id="U5CKJ3"/>
<protein>
    <submittedName>
        <fullName evidence="1">Uncharacterized protein</fullName>
    </submittedName>
</protein>
<feature type="non-terminal residue" evidence="1">
    <location>
        <position position="1"/>
    </location>
</feature>
<evidence type="ECO:0000313" key="1">
    <source>
        <dbReference type="EMBL" id="ERM93435.1"/>
    </source>
</evidence>
<accession>U5CKJ3</accession>
<dbReference type="EMBL" id="KI397744">
    <property type="protein sequence ID" value="ERM93435.1"/>
    <property type="molecule type" value="Genomic_DNA"/>
</dbReference>
<organism evidence="1 2">
    <name type="scientific">Amborella trichopoda</name>
    <dbReference type="NCBI Taxonomy" id="13333"/>
    <lineage>
        <taxon>Eukaryota</taxon>
        <taxon>Viridiplantae</taxon>
        <taxon>Streptophyta</taxon>
        <taxon>Embryophyta</taxon>
        <taxon>Tracheophyta</taxon>
        <taxon>Spermatophyta</taxon>
        <taxon>Magnoliopsida</taxon>
        <taxon>Amborellales</taxon>
        <taxon>Amborellaceae</taxon>
        <taxon>Amborella</taxon>
    </lineage>
</organism>
<dbReference type="HOGENOM" id="CLU_2405808_0_0_1"/>
<evidence type="ECO:0000313" key="2">
    <source>
        <dbReference type="Proteomes" id="UP000017836"/>
    </source>
</evidence>
<dbReference type="Gramene" id="ERM93435">
    <property type="protein sequence ID" value="ERM93435"/>
    <property type="gene ID" value="AMTR_s01993p00007760"/>
</dbReference>
<dbReference type="Proteomes" id="UP000017836">
    <property type="component" value="Unassembled WGS sequence"/>
</dbReference>
<keyword evidence="2" id="KW-1185">Reference proteome</keyword>
<gene>
    <name evidence="1" type="ORF">AMTR_s01993p00007760</name>
</gene>
<name>U5CKJ3_AMBTC</name>